<dbReference type="AlphaFoldDB" id="A0A0N5AZC7"/>
<accession>A0A0N5AZC7</accession>
<keyword evidence="2" id="KW-1185">Reference proteome</keyword>
<evidence type="ECO:0000313" key="3">
    <source>
        <dbReference type="WBParaSite" id="SMUV_0001035101-mRNA-1"/>
    </source>
</evidence>
<feature type="compositionally biased region" description="Polar residues" evidence="1">
    <location>
        <begin position="29"/>
        <end position="40"/>
    </location>
</feature>
<dbReference type="WBParaSite" id="SMUV_0001035101-mRNA-1">
    <property type="protein sequence ID" value="SMUV_0001035101-mRNA-1"/>
    <property type="gene ID" value="SMUV_0001035101"/>
</dbReference>
<evidence type="ECO:0000256" key="1">
    <source>
        <dbReference type="SAM" id="MobiDB-lite"/>
    </source>
</evidence>
<proteinExistence type="predicted"/>
<feature type="region of interest" description="Disordered" evidence="1">
    <location>
        <begin position="29"/>
        <end position="75"/>
    </location>
</feature>
<name>A0A0N5AZC7_9BILA</name>
<reference evidence="3" key="1">
    <citation type="submission" date="2017-02" db="UniProtKB">
        <authorList>
            <consortium name="WormBaseParasite"/>
        </authorList>
    </citation>
    <scope>IDENTIFICATION</scope>
</reference>
<sequence length="75" mass="8475">MDAPCFTIDGANPDKGRFLKTKIMLQKLPRSQNEANTSMLNYRKPLESGVGYEATTNRKNVTEQHLLSRTSSDEE</sequence>
<feature type="compositionally biased region" description="Polar residues" evidence="1">
    <location>
        <begin position="54"/>
        <end position="75"/>
    </location>
</feature>
<organism evidence="2 3">
    <name type="scientific">Syphacia muris</name>
    <dbReference type="NCBI Taxonomy" id="451379"/>
    <lineage>
        <taxon>Eukaryota</taxon>
        <taxon>Metazoa</taxon>
        <taxon>Ecdysozoa</taxon>
        <taxon>Nematoda</taxon>
        <taxon>Chromadorea</taxon>
        <taxon>Rhabditida</taxon>
        <taxon>Spirurina</taxon>
        <taxon>Oxyuridomorpha</taxon>
        <taxon>Oxyuroidea</taxon>
        <taxon>Oxyuridae</taxon>
        <taxon>Syphacia</taxon>
    </lineage>
</organism>
<evidence type="ECO:0000313" key="2">
    <source>
        <dbReference type="Proteomes" id="UP000046393"/>
    </source>
</evidence>
<dbReference type="Proteomes" id="UP000046393">
    <property type="component" value="Unplaced"/>
</dbReference>
<protein>
    <submittedName>
        <fullName evidence="3">Uncharacterized protein</fullName>
    </submittedName>
</protein>